<evidence type="ECO:0000313" key="1">
    <source>
        <dbReference type="EMBL" id="KOO05463.1"/>
    </source>
</evidence>
<dbReference type="OrthoDB" id="5829898at2"/>
<name>A0A0M0HV30_VIBNE</name>
<proteinExistence type="predicted"/>
<dbReference type="Proteomes" id="UP000037515">
    <property type="component" value="Unassembled WGS sequence"/>
</dbReference>
<dbReference type="EMBL" id="LHPJ01000001">
    <property type="protein sequence ID" value="KOO05463.1"/>
    <property type="molecule type" value="Genomic_DNA"/>
</dbReference>
<organism evidence="1 2">
    <name type="scientific">Vibrio nereis</name>
    <dbReference type="NCBI Taxonomy" id="693"/>
    <lineage>
        <taxon>Bacteria</taxon>
        <taxon>Pseudomonadati</taxon>
        <taxon>Pseudomonadota</taxon>
        <taxon>Gammaproteobacteria</taxon>
        <taxon>Vibrionales</taxon>
        <taxon>Vibrionaceae</taxon>
        <taxon>Vibrio</taxon>
    </lineage>
</organism>
<reference evidence="2" key="1">
    <citation type="submission" date="2015-08" db="EMBL/GenBank/DDBJ databases">
        <title>Vibrio galatheae sp. nov., a novel member of the Vibrionaceae family isolated from the Solomon Islands.</title>
        <authorList>
            <person name="Giubergia S."/>
            <person name="Machado H."/>
            <person name="Mateiu R.V."/>
            <person name="Gram L."/>
        </authorList>
    </citation>
    <scope>NUCLEOTIDE SEQUENCE [LARGE SCALE GENOMIC DNA]</scope>
    <source>
        <strain evidence="2">DSM 19584</strain>
    </source>
</reference>
<gene>
    <name evidence="1" type="ORF">AKJ17_01305</name>
</gene>
<comment type="caution">
    <text evidence="1">The sequence shown here is derived from an EMBL/GenBank/DDBJ whole genome shotgun (WGS) entry which is preliminary data.</text>
</comment>
<dbReference type="RefSeq" id="WP_053393975.1">
    <property type="nucleotide sequence ID" value="NZ_LHPJ01000001.1"/>
</dbReference>
<dbReference type="PATRIC" id="fig|693.5.peg.260"/>
<dbReference type="AlphaFoldDB" id="A0A0M0HV30"/>
<evidence type="ECO:0000313" key="2">
    <source>
        <dbReference type="Proteomes" id="UP000037515"/>
    </source>
</evidence>
<keyword evidence="2" id="KW-1185">Reference proteome</keyword>
<accession>A0A0M0HV30</accession>
<sequence length="149" mass="17462">MTDLELEFEHIYLEVRAERWQQIDRFLFSYFCFREGFLTKHGKPDWEMVRANAPRSNQVQAIKQSALEPIVPLEVVVGEIKRYARDGLLTPTSLKRILDCLLHFVVITKQEQATLKHTGLMHNMPSSWYHCESKNPYARFDSVGIKISH</sequence>
<protein>
    <submittedName>
        <fullName evidence="1">Uncharacterized protein</fullName>
    </submittedName>
</protein>
<dbReference type="STRING" id="693.AKJ17_01305"/>